<dbReference type="Proteomes" id="UP000579136">
    <property type="component" value="Unassembled WGS sequence"/>
</dbReference>
<evidence type="ECO:0000256" key="10">
    <source>
        <dbReference type="ARBA" id="ARBA00023157"/>
    </source>
</evidence>
<comment type="function">
    <text evidence="11">Catalyzes the conversion of heme O to heme A by two successive hydroxylations of the methyl group at C8. The first hydroxylation forms heme I, the second hydroxylation results in an unstable dihydroxymethyl group, which spontaneously dehydrates, resulting in the formyl group of heme A.</text>
</comment>
<dbReference type="GO" id="GO:0005886">
    <property type="term" value="C:plasma membrane"/>
    <property type="evidence" value="ECO:0007669"/>
    <property type="project" value="UniProtKB-SubCell"/>
</dbReference>
<evidence type="ECO:0000313" key="13">
    <source>
        <dbReference type="Proteomes" id="UP000579136"/>
    </source>
</evidence>
<dbReference type="EMBL" id="JACHHF010000005">
    <property type="protein sequence ID" value="MBB5176129.1"/>
    <property type="molecule type" value="Genomic_DNA"/>
</dbReference>
<evidence type="ECO:0000256" key="3">
    <source>
        <dbReference type="ARBA" id="ARBA00022692"/>
    </source>
</evidence>
<keyword evidence="4 11" id="KW-0479">Metal-binding</keyword>
<keyword evidence="8 11" id="KW-0350">Heme biosynthesis</keyword>
<evidence type="ECO:0000313" key="12">
    <source>
        <dbReference type="EMBL" id="MBB5176129.1"/>
    </source>
</evidence>
<comment type="subcellular location">
    <subcellularLocation>
        <location evidence="11">Cell membrane</location>
        <topology evidence="11">Multi-pass membrane protein</topology>
    </subcellularLocation>
    <subcellularLocation>
        <location evidence="1">Membrane</location>
        <topology evidence="1">Multi-pass membrane protein</topology>
    </subcellularLocation>
</comment>
<evidence type="ECO:0000256" key="8">
    <source>
        <dbReference type="ARBA" id="ARBA00023133"/>
    </source>
</evidence>
<dbReference type="EC" id="1.17.99.9" evidence="11"/>
<evidence type="ECO:0000256" key="11">
    <source>
        <dbReference type="HAMAP-Rule" id="MF_01664"/>
    </source>
</evidence>
<feature type="binding site" description="axial binding residue" evidence="11">
    <location>
        <position position="214"/>
    </location>
    <ligand>
        <name>heme</name>
        <dbReference type="ChEBI" id="CHEBI:30413"/>
    </ligand>
    <ligandPart>
        <name>Fe</name>
        <dbReference type="ChEBI" id="CHEBI:18248"/>
    </ligandPart>
</feature>
<keyword evidence="7 11" id="KW-0408">Iron</keyword>
<dbReference type="InterPro" id="IPR023755">
    <property type="entry name" value="HemeA_Synthase_type1"/>
</dbReference>
<evidence type="ECO:0000256" key="5">
    <source>
        <dbReference type="ARBA" id="ARBA00022989"/>
    </source>
</evidence>
<reference evidence="12 13" key="1">
    <citation type="submission" date="2020-08" db="EMBL/GenBank/DDBJ databases">
        <title>Genomic Encyclopedia of Type Strains, Phase IV (KMG-IV): sequencing the most valuable type-strain genomes for metagenomic binning, comparative biology and taxonomic classification.</title>
        <authorList>
            <person name="Goeker M."/>
        </authorList>
    </citation>
    <scope>NUCLEOTIDE SEQUENCE [LARGE SCALE GENOMIC DNA]</scope>
    <source>
        <strain evidence="12 13">DSM 19163</strain>
    </source>
</reference>
<keyword evidence="3 11" id="KW-0812">Transmembrane</keyword>
<keyword evidence="5 11" id="KW-1133">Transmembrane helix</keyword>
<evidence type="ECO:0000256" key="9">
    <source>
        <dbReference type="ARBA" id="ARBA00023136"/>
    </source>
</evidence>
<feature type="transmembrane region" description="Helical" evidence="11">
    <location>
        <begin position="7"/>
        <end position="26"/>
    </location>
</feature>
<dbReference type="GO" id="GO:0120547">
    <property type="term" value="F:heme A synthase activity"/>
    <property type="evidence" value="ECO:0007669"/>
    <property type="project" value="UniProtKB-EC"/>
</dbReference>
<gene>
    <name evidence="11" type="primary">ctaA</name>
    <name evidence="12" type="ORF">HNQ45_001016</name>
</gene>
<evidence type="ECO:0000256" key="2">
    <source>
        <dbReference type="ARBA" id="ARBA00022475"/>
    </source>
</evidence>
<keyword evidence="6 11" id="KW-0560">Oxidoreductase</keyword>
<dbReference type="InterPro" id="IPR003780">
    <property type="entry name" value="COX15/CtaA_fam"/>
</dbReference>
<keyword evidence="9 11" id="KW-0472">Membrane</keyword>
<protein>
    <recommendedName>
        <fullName evidence="11">Heme A synthase</fullName>
        <shortName evidence="11">HAS</shortName>
        <ecNumber evidence="11">1.17.99.9</ecNumber>
    </recommendedName>
    <alternativeName>
        <fullName evidence="11">Cytochrome aa3-controlling protein</fullName>
    </alternativeName>
</protein>
<evidence type="ECO:0000256" key="1">
    <source>
        <dbReference type="ARBA" id="ARBA00004141"/>
    </source>
</evidence>
<dbReference type="RefSeq" id="WP_246562782.1">
    <property type="nucleotide sequence ID" value="NZ_CBCRYX010000004.1"/>
</dbReference>
<comment type="similarity">
    <text evidence="11">Belongs to the COX15/CtaA family. Type 1 subfamily.</text>
</comment>
<name>A0A9Q2D0A4_9STAP</name>
<dbReference type="PANTHER" id="PTHR35457:SF1">
    <property type="entry name" value="HEME A SYNTHASE"/>
    <property type="match status" value="1"/>
</dbReference>
<comment type="subunit">
    <text evidence="11">Interacts with CtaB.</text>
</comment>
<keyword evidence="10" id="KW-1015">Disulfide bond</keyword>
<feature type="binding site" description="axial binding residue" evidence="11">
    <location>
        <position position="276"/>
    </location>
    <ligand>
        <name>heme</name>
        <dbReference type="ChEBI" id="CHEBI:30413"/>
    </ligand>
    <ligandPart>
        <name>Fe</name>
        <dbReference type="ChEBI" id="CHEBI:18248"/>
    </ligandPart>
</feature>
<dbReference type="HAMAP" id="MF_01664">
    <property type="entry name" value="HemeA_synth_type1"/>
    <property type="match status" value="1"/>
</dbReference>
<feature type="transmembrane region" description="Helical" evidence="11">
    <location>
        <begin position="271"/>
        <end position="292"/>
    </location>
</feature>
<feature type="transmembrane region" description="Helical" evidence="11">
    <location>
        <begin position="164"/>
        <end position="184"/>
    </location>
</feature>
<feature type="transmembrane region" description="Helical" evidence="11">
    <location>
        <begin position="245"/>
        <end position="265"/>
    </location>
</feature>
<feature type="transmembrane region" description="Helical" evidence="11">
    <location>
        <begin position="59"/>
        <end position="79"/>
    </location>
</feature>
<feature type="transmembrane region" description="Helical" evidence="11">
    <location>
        <begin position="121"/>
        <end position="143"/>
    </location>
</feature>
<dbReference type="InterPro" id="IPR050450">
    <property type="entry name" value="COX15/CtaA_HemeA_synthase"/>
</dbReference>
<keyword evidence="13" id="KW-1185">Reference proteome</keyword>
<dbReference type="PANTHER" id="PTHR35457">
    <property type="entry name" value="HEME A SYNTHASE"/>
    <property type="match status" value="1"/>
</dbReference>
<comment type="caution">
    <text evidence="12">The sequence shown here is derived from an EMBL/GenBank/DDBJ whole genome shotgun (WGS) entry which is preliminary data.</text>
</comment>
<dbReference type="GO" id="GO:0006784">
    <property type="term" value="P:heme A biosynthetic process"/>
    <property type="evidence" value="ECO:0007669"/>
    <property type="project" value="UniProtKB-UniRule"/>
</dbReference>
<comment type="pathway">
    <text evidence="11">Porphyrin-containing compound metabolism; heme A biosynthesis; heme A from heme O: step 1/1.</text>
</comment>
<evidence type="ECO:0000256" key="4">
    <source>
        <dbReference type="ARBA" id="ARBA00022723"/>
    </source>
</evidence>
<sequence>MYKNLKIVAVITTLIMVFVQIGGALVTKTGSAEGCGDSWPLCHGQLIPKDWPLDTIIEIAHRGVSGIAIIFLIIFGVMAWKQLSHIRETKFLVCVSLSFILIQSLIGAAAVVGLWHGEFVLAAHFGISLICFAAVFVLTLLVFHVDLKYDTKGLIIHKGLRRHTIGIIIYIYFVIYSGALVRHADASLACTRWPHCMPHQIMPTNFYQAVQMGHRFLVLILFIWMVIAMIHVLRYYSNYRVIKNGWIIMMTLLVLQIITGALTIFTYVNIFIALFHALFITLIFGILCYYILLISRPDYEP</sequence>
<evidence type="ECO:0000256" key="6">
    <source>
        <dbReference type="ARBA" id="ARBA00023002"/>
    </source>
</evidence>
<keyword evidence="2 11" id="KW-1003">Cell membrane</keyword>
<dbReference type="Pfam" id="PF02628">
    <property type="entry name" value="COX15-CtaA"/>
    <property type="match status" value="1"/>
</dbReference>
<feature type="transmembrane region" description="Helical" evidence="11">
    <location>
        <begin position="212"/>
        <end position="233"/>
    </location>
</feature>
<comment type="catalytic activity">
    <reaction evidence="11">
        <text>Fe(II)-heme o + 2 A + H2O = Fe(II)-heme a + 2 AH2</text>
        <dbReference type="Rhea" id="RHEA:63388"/>
        <dbReference type="ChEBI" id="CHEBI:13193"/>
        <dbReference type="ChEBI" id="CHEBI:15377"/>
        <dbReference type="ChEBI" id="CHEBI:17499"/>
        <dbReference type="ChEBI" id="CHEBI:60530"/>
        <dbReference type="ChEBI" id="CHEBI:61715"/>
        <dbReference type="EC" id="1.17.99.9"/>
    </reaction>
</comment>
<proteinExistence type="inferred from homology"/>
<accession>A0A9Q2D0A4</accession>
<dbReference type="AlphaFoldDB" id="A0A9Q2D0A4"/>
<dbReference type="GO" id="GO:0046872">
    <property type="term" value="F:metal ion binding"/>
    <property type="evidence" value="ECO:0007669"/>
    <property type="project" value="UniProtKB-KW"/>
</dbReference>
<comment type="cofactor">
    <cofactor evidence="11">
        <name>heme b</name>
        <dbReference type="ChEBI" id="CHEBI:60344"/>
    </cofactor>
</comment>
<feature type="transmembrane region" description="Helical" evidence="11">
    <location>
        <begin position="91"/>
        <end position="115"/>
    </location>
</feature>
<organism evidence="12 13">
    <name type="scientific">Nosocomiicoccus ampullae</name>
    <dbReference type="NCBI Taxonomy" id="489910"/>
    <lineage>
        <taxon>Bacteria</taxon>
        <taxon>Bacillati</taxon>
        <taxon>Bacillota</taxon>
        <taxon>Bacilli</taxon>
        <taxon>Bacillales</taxon>
        <taxon>Staphylococcaceae</taxon>
        <taxon>Nosocomiicoccus</taxon>
    </lineage>
</organism>
<evidence type="ECO:0000256" key="7">
    <source>
        <dbReference type="ARBA" id="ARBA00023004"/>
    </source>
</evidence>